<gene>
    <name evidence="1" type="ORF">EVAR_9541_1</name>
</gene>
<accession>A0A4C1U412</accession>
<dbReference type="Proteomes" id="UP000299102">
    <property type="component" value="Unassembled WGS sequence"/>
</dbReference>
<proteinExistence type="predicted"/>
<name>A0A4C1U412_EUMVA</name>
<keyword evidence="2" id="KW-1185">Reference proteome</keyword>
<sequence length="208" mass="23471">MGTFSTSNVLGPFAVQHMCRLKNYEKKLDKLGWNVIIPSTTAFRSSPQLALGERSNADIKAHLSARPILRLERATQLYCFGIGNNIYLGSTLLLEMAHDLSEVLTNLRWRLFMVPGSYCDQCTYHIVVESRCDQSGYTTKTGRLKRRDTTLSWNTDVKVRQGAEHQIGCGVRYGFASRRWVARRLPQHTGVVVIQTPISLRPIKSSGK</sequence>
<evidence type="ECO:0000313" key="1">
    <source>
        <dbReference type="EMBL" id="GBP20970.1"/>
    </source>
</evidence>
<organism evidence="1 2">
    <name type="scientific">Eumeta variegata</name>
    <name type="common">Bagworm moth</name>
    <name type="synonym">Eumeta japonica</name>
    <dbReference type="NCBI Taxonomy" id="151549"/>
    <lineage>
        <taxon>Eukaryota</taxon>
        <taxon>Metazoa</taxon>
        <taxon>Ecdysozoa</taxon>
        <taxon>Arthropoda</taxon>
        <taxon>Hexapoda</taxon>
        <taxon>Insecta</taxon>
        <taxon>Pterygota</taxon>
        <taxon>Neoptera</taxon>
        <taxon>Endopterygota</taxon>
        <taxon>Lepidoptera</taxon>
        <taxon>Glossata</taxon>
        <taxon>Ditrysia</taxon>
        <taxon>Tineoidea</taxon>
        <taxon>Psychidae</taxon>
        <taxon>Oiketicinae</taxon>
        <taxon>Eumeta</taxon>
    </lineage>
</organism>
<reference evidence="1 2" key="1">
    <citation type="journal article" date="2019" name="Commun. Biol.">
        <title>The bagworm genome reveals a unique fibroin gene that provides high tensile strength.</title>
        <authorList>
            <person name="Kono N."/>
            <person name="Nakamura H."/>
            <person name="Ohtoshi R."/>
            <person name="Tomita M."/>
            <person name="Numata K."/>
            <person name="Arakawa K."/>
        </authorList>
    </citation>
    <scope>NUCLEOTIDE SEQUENCE [LARGE SCALE GENOMIC DNA]</scope>
</reference>
<dbReference type="AlphaFoldDB" id="A0A4C1U412"/>
<comment type="caution">
    <text evidence="1">The sequence shown here is derived from an EMBL/GenBank/DDBJ whole genome shotgun (WGS) entry which is preliminary data.</text>
</comment>
<evidence type="ECO:0000313" key="2">
    <source>
        <dbReference type="Proteomes" id="UP000299102"/>
    </source>
</evidence>
<dbReference type="EMBL" id="BGZK01000124">
    <property type="protein sequence ID" value="GBP20970.1"/>
    <property type="molecule type" value="Genomic_DNA"/>
</dbReference>
<protein>
    <submittedName>
        <fullName evidence="1">Uncharacterized protein</fullName>
    </submittedName>
</protein>